<keyword evidence="10" id="KW-1185">Reference proteome</keyword>
<dbReference type="InterPro" id="IPR007696">
    <property type="entry name" value="DNA_mismatch_repair_MutS_core"/>
</dbReference>
<dbReference type="PROSITE" id="PS00486">
    <property type="entry name" value="DNA_MISMATCH_REPAIR_2"/>
    <property type="match status" value="1"/>
</dbReference>
<evidence type="ECO:0000256" key="3">
    <source>
        <dbReference type="ARBA" id="ARBA00022763"/>
    </source>
</evidence>
<dbReference type="PIRSF" id="PIRSF037677">
    <property type="entry name" value="DNA_mis_repair_Msh6"/>
    <property type="match status" value="1"/>
</dbReference>
<sequence>MSAKKGLKQSSLMAFMQKTSNKSTVKNDDDDPKLKKEENGESGRKEIASKQLEEKKTPARGKTFKKDDHDSSVSPNENRLATSTIEAQSVKRKSRAIDSKQRNATKRRRVIVSDSEEESDGEDVEALPTGDVEDAEMVEVEGKGDGEVMTSTPARTKLGGKRVGKTAGTTTPGTPAGTPRISEMSRSFLASFRATEEVSTLCNDSNVSMNASQLSMNASQLSMVDDSAGRFAHLDMDFLQPNNIRDAQKRRPTDPEYDPRTLYIPEAFFNKQSPGHQQWWRLKTTLFDTVLLFKIGKFYELYHMDAVVGVTQLNLNYMKGAYAHCGFPEIAYGTFSDQLVQRGYKVARVEQTETPEQMAARGTKGKAEKVVRRELCAITTIGTRTFGVLDGNGGAAAAMLDSLSSAPKYLLAIAECMYGKQQEQLSTYGICFVDTAVGKFYLGQFDDDMNRSYLRTAIAHHQPAQILIERGKMSKVTTSVLKTMAGSVMKEALTSKTEFLTAEKTLEQLANSSLLGLPTEENAKWPKALLDMLAPDDPLKMTPAPKFAKCLSALGAIVWYLKRCLIDVDLITMRNFEQYIPPSQEVRTAVMLSTPVVDKWRNKLLVLDGITLSNLNIVPCDRNYDRASAKISLLSTLDYCSTAFGKRLLRQWVCAPLCDPTPIRHRQDAIEALMDVDVKQFIDKATTVLKSLPDLERLLQKIHTLGLKYRSTTHPDGRAVMFEAEKYSKRKINDLCSAIAGFQKVYDLARTFQKEASLSEKSLLLKNCFGEQFPDIADDLTHFQTSFDHAKAKKEGVIVPERGLDDEYDDICDKIVSCEKDLEDYLKQQRKKLDCNKVCYFGNGKNRYQLEVPDALERKMGHEYDFKSSRKGFKRYSTAEIDKMFKALTNVEAERDVSLRDVMRRVFADFDKRYSKWSSIVERVGTFDVLLSLTKYALTCGLHVCRPEFIDSPDHQPLIEIRAGKHPGLASGGKLFNRDYIANDTNLGGEHGDILLLTGPNMGGKSTLMRQISLLVVMAQMGAFVPAEMCKLTPVDRIFTRLGANDRIGAGQSTFYVELNETNVILRDATRDSLVIIDELGRGTATHDGTAIAFAVLKDLSDRLRCRSLFSTHYHSLVGNFIETPNVKLGHMACMVENENESDPTEEVVTFLYKLVDGACPKSYGFYAAKLAGIHLEVVRNAYNRSKQLDQMSSCVVQQQLARLKAAAADDRVTVAELAAMVAAL</sequence>
<dbReference type="InterPro" id="IPR045076">
    <property type="entry name" value="MutS"/>
</dbReference>
<feature type="compositionally biased region" description="Basic and acidic residues" evidence="8">
    <location>
        <begin position="32"/>
        <end position="57"/>
    </location>
</feature>
<feature type="compositionally biased region" description="Polar residues" evidence="8">
    <location>
        <begin position="8"/>
        <end position="24"/>
    </location>
</feature>
<dbReference type="GO" id="GO:0006298">
    <property type="term" value="P:mismatch repair"/>
    <property type="evidence" value="ECO:0007669"/>
    <property type="project" value="InterPro"/>
</dbReference>
<dbReference type="InterPro" id="IPR007861">
    <property type="entry name" value="DNA_mismatch_repair_MutS_clamp"/>
</dbReference>
<feature type="region of interest" description="Disordered" evidence="8">
    <location>
        <begin position="1"/>
        <end position="130"/>
    </location>
</feature>
<dbReference type="InterPro" id="IPR007695">
    <property type="entry name" value="DNA_mismatch_repair_MutS-lik_N"/>
</dbReference>
<evidence type="ECO:0000313" key="10">
    <source>
        <dbReference type="Proteomes" id="UP000887566"/>
    </source>
</evidence>
<feature type="region of interest" description="Disordered" evidence="8">
    <location>
        <begin position="146"/>
        <end position="181"/>
    </location>
</feature>
<evidence type="ECO:0000256" key="2">
    <source>
        <dbReference type="ARBA" id="ARBA00022741"/>
    </source>
</evidence>
<dbReference type="PANTHER" id="PTHR11361">
    <property type="entry name" value="DNA MISMATCH REPAIR PROTEIN MUTS FAMILY MEMBER"/>
    <property type="match status" value="1"/>
</dbReference>
<dbReference type="Gene3D" id="1.10.1420.10">
    <property type="match status" value="2"/>
</dbReference>
<dbReference type="InterPro" id="IPR027417">
    <property type="entry name" value="P-loop_NTPase"/>
</dbReference>
<dbReference type="CDD" id="cd03286">
    <property type="entry name" value="ABC_MSH6_euk"/>
    <property type="match status" value="1"/>
</dbReference>
<dbReference type="Proteomes" id="UP000887566">
    <property type="component" value="Unplaced"/>
</dbReference>
<dbReference type="Pfam" id="PF05188">
    <property type="entry name" value="MutS_II"/>
    <property type="match status" value="1"/>
</dbReference>
<feature type="compositionally biased region" description="Polar residues" evidence="8">
    <location>
        <begin position="72"/>
        <end position="87"/>
    </location>
</feature>
<dbReference type="SUPFAM" id="SSF53150">
    <property type="entry name" value="DNA repair protein MutS, domain II"/>
    <property type="match status" value="1"/>
</dbReference>
<dbReference type="SUPFAM" id="SSF52540">
    <property type="entry name" value="P-loop containing nucleoside triphosphate hydrolases"/>
    <property type="match status" value="1"/>
</dbReference>
<name>A0A914XGZ6_9BILA</name>
<comment type="similarity">
    <text evidence="1 6 7">Belongs to the DNA mismatch repair MutS family.</text>
</comment>
<dbReference type="Pfam" id="PF05192">
    <property type="entry name" value="MutS_III"/>
    <property type="match status" value="1"/>
</dbReference>
<feature type="compositionally biased region" description="Acidic residues" evidence="8">
    <location>
        <begin position="114"/>
        <end position="130"/>
    </location>
</feature>
<evidence type="ECO:0000256" key="5">
    <source>
        <dbReference type="ARBA" id="ARBA00023125"/>
    </source>
</evidence>
<dbReference type="GO" id="GO:0030983">
    <property type="term" value="F:mismatched DNA binding"/>
    <property type="evidence" value="ECO:0007669"/>
    <property type="project" value="UniProtKB-UniRule"/>
</dbReference>
<dbReference type="SMART" id="SM00534">
    <property type="entry name" value="MUTSac"/>
    <property type="match status" value="1"/>
</dbReference>
<reference evidence="11" key="1">
    <citation type="submission" date="2022-11" db="UniProtKB">
        <authorList>
            <consortium name="WormBaseParasite"/>
        </authorList>
    </citation>
    <scope>IDENTIFICATION</scope>
</reference>
<keyword evidence="4 6" id="KW-0067">ATP-binding</keyword>
<dbReference type="InterPro" id="IPR007860">
    <property type="entry name" value="DNA_mmatch_repair_MutS_con_dom"/>
</dbReference>
<dbReference type="GO" id="GO:0032301">
    <property type="term" value="C:MutSalpha complex"/>
    <property type="evidence" value="ECO:0007669"/>
    <property type="project" value="TreeGrafter"/>
</dbReference>
<evidence type="ECO:0000256" key="8">
    <source>
        <dbReference type="SAM" id="MobiDB-lite"/>
    </source>
</evidence>
<keyword evidence="6 7" id="KW-0234">DNA repair</keyword>
<evidence type="ECO:0000256" key="6">
    <source>
        <dbReference type="PIRNR" id="PIRNR037677"/>
    </source>
</evidence>
<dbReference type="Gene3D" id="3.40.50.300">
    <property type="entry name" value="P-loop containing nucleotide triphosphate hydrolases"/>
    <property type="match status" value="1"/>
</dbReference>
<feature type="domain" description="DNA mismatch repair proteins mutS family" evidence="9">
    <location>
        <begin position="1073"/>
        <end position="1089"/>
    </location>
</feature>
<dbReference type="FunFam" id="1.10.1420.10:FF:000005">
    <property type="entry name" value="DNA mismatch repair protein"/>
    <property type="match status" value="1"/>
</dbReference>
<dbReference type="InterPro" id="IPR016151">
    <property type="entry name" value="DNA_mismatch_repair_MutS_N"/>
</dbReference>
<protein>
    <recommendedName>
        <fullName evidence="6">DNA mismatch repair protein</fullName>
    </recommendedName>
</protein>
<accession>A0A914XGZ6</accession>
<dbReference type="FunFam" id="3.40.1170.10:FF:000002">
    <property type="entry name" value="DNA mismatch repair protein"/>
    <property type="match status" value="1"/>
</dbReference>
<organism evidence="10 11">
    <name type="scientific">Plectus sambesii</name>
    <dbReference type="NCBI Taxonomy" id="2011161"/>
    <lineage>
        <taxon>Eukaryota</taxon>
        <taxon>Metazoa</taxon>
        <taxon>Ecdysozoa</taxon>
        <taxon>Nematoda</taxon>
        <taxon>Chromadorea</taxon>
        <taxon>Plectida</taxon>
        <taxon>Plectina</taxon>
        <taxon>Plectoidea</taxon>
        <taxon>Plectidae</taxon>
        <taxon>Plectus</taxon>
    </lineage>
</organism>
<dbReference type="Gene3D" id="3.30.420.110">
    <property type="entry name" value="MutS, connector domain"/>
    <property type="match status" value="1"/>
</dbReference>
<evidence type="ECO:0000256" key="1">
    <source>
        <dbReference type="ARBA" id="ARBA00006271"/>
    </source>
</evidence>
<evidence type="ECO:0000259" key="9">
    <source>
        <dbReference type="PROSITE" id="PS00486"/>
    </source>
</evidence>
<dbReference type="InterPro" id="IPR036187">
    <property type="entry name" value="DNA_mismatch_repair_MutS_sf"/>
</dbReference>
<dbReference type="InterPro" id="IPR000432">
    <property type="entry name" value="DNA_mismatch_repair_MutS_C"/>
</dbReference>
<evidence type="ECO:0000256" key="7">
    <source>
        <dbReference type="RuleBase" id="RU003756"/>
    </source>
</evidence>
<dbReference type="InterPro" id="IPR017261">
    <property type="entry name" value="DNA_mismatch_repair_MutS/MSH"/>
</dbReference>
<dbReference type="AlphaFoldDB" id="A0A914XGZ6"/>
<keyword evidence="5 6" id="KW-0238">DNA-binding</keyword>
<proteinExistence type="inferred from homology"/>
<evidence type="ECO:0000313" key="11">
    <source>
        <dbReference type="WBParaSite" id="PSAMB.scaffold826size40760.g8976.t1"/>
    </source>
</evidence>
<keyword evidence="2 6" id="KW-0547">Nucleotide-binding</keyword>
<dbReference type="Pfam" id="PF01624">
    <property type="entry name" value="MutS_I"/>
    <property type="match status" value="1"/>
</dbReference>
<dbReference type="SMART" id="SM00533">
    <property type="entry name" value="MUTSd"/>
    <property type="match status" value="1"/>
</dbReference>
<dbReference type="PANTHER" id="PTHR11361:SF148">
    <property type="entry name" value="DNA MISMATCH REPAIR PROTEIN MSH6"/>
    <property type="match status" value="1"/>
</dbReference>
<dbReference type="SUPFAM" id="SSF48334">
    <property type="entry name" value="DNA repair protein MutS, domain III"/>
    <property type="match status" value="1"/>
</dbReference>
<dbReference type="Gene3D" id="3.40.1170.10">
    <property type="entry name" value="DNA repair protein MutS, domain I"/>
    <property type="match status" value="1"/>
</dbReference>
<dbReference type="WBParaSite" id="PSAMB.scaffold826size40760.g8976.t1">
    <property type="protein sequence ID" value="PSAMB.scaffold826size40760.g8976.t1"/>
    <property type="gene ID" value="PSAMB.scaffold826size40760.g8976"/>
</dbReference>
<dbReference type="SUPFAM" id="SSF55271">
    <property type="entry name" value="DNA repair protein MutS, domain I"/>
    <property type="match status" value="1"/>
</dbReference>
<dbReference type="Pfam" id="PF05190">
    <property type="entry name" value="MutS_IV"/>
    <property type="match status" value="1"/>
</dbReference>
<comment type="function">
    <text evidence="6 7">Component of the post-replicative DNA mismatch repair system (MMR).</text>
</comment>
<dbReference type="Pfam" id="PF00488">
    <property type="entry name" value="MutS_V"/>
    <property type="match status" value="1"/>
</dbReference>
<dbReference type="GO" id="GO:0140664">
    <property type="term" value="F:ATP-dependent DNA damage sensor activity"/>
    <property type="evidence" value="ECO:0007669"/>
    <property type="project" value="InterPro"/>
</dbReference>
<dbReference type="GO" id="GO:0005524">
    <property type="term" value="F:ATP binding"/>
    <property type="evidence" value="ECO:0007669"/>
    <property type="project" value="UniProtKB-UniRule"/>
</dbReference>
<feature type="compositionally biased region" description="Low complexity" evidence="8">
    <location>
        <begin position="166"/>
        <end position="179"/>
    </location>
</feature>
<dbReference type="InterPro" id="IPR036678">
    <property type="entry name" value="MutS_con_dom_sf"/>
</dbReference>
<evidence type="ECO:0000256" key="4">
    <source>
        <dbReference type="ARBA" id="ARBA00022840"/>
    </source>
</evidence>
<keyword evidence="3 6" id="KW-0227">DNA damage</keyword>